<evidence type="ECO:0000313" key="3">
    <source>
        <dbReference type="Proteomes" id="UP000240322"/>
    </source>
</evidence>
<dbReference type="Proteomes" id="UP000240322">
    <property type="component" value="Unassembled WGS sequence"/>
</dbReference>
<proteinExistence type="predicted"/>
<reference evidence="2 3" key="1">
    <citation type="submission" date="2017-04" db="EMBL/GenBank/DDBJ databases">
        <title>Novel microbial lineages endemic to geothermal iron-oxide mats fill important gaps in the evolutionary history of Archaea.</title>
        <authorList>
            <person name="Jay Z.J."/>
            <person name="Beam J.P."/>
            <person name="Dlakic M."/>
            <person name="Rusch D.B."/>
            <person name="Kozubal M.A."/>
            <person name="Inskeep W.P."/>
        </authorList>
    </citation>
    <scope>NUCLEOTIDE SEQUENCE [LARGE SCALE GENOMIC DNA]</scope>
    <source>
        <strain evidence="2">OSP_D</strain>
    </source>
</reference>
<sequence length="65" mass="7160">MNVYALVAVALFAAVFLGIYGAIYLSALSSYRRGELDWHGIRILRLGLYGHLTIFAILAITAFLV</sequence>
<comment type="caution">
    <text evidence="2">The sequence shown here is derived from an EMBL/GenBank/DDBJ whole genome shotgun (WGS) entry which is preliminary data.</text>
</comment>
<name>A0A2R6A9L5_9ARCH</name>
<evidence type="ECO:0000256" key="1">
    <source>
        <dbReference type="SAM" id="Phobius"/>
    </source>
</evidence>
<feature type="transmembrane region" description="Helical" evidence="1">
    <location>
        <begin position="46"/>
        <end position="64"/>
    </location>
</feature>
<protein>
    <submittedName>
        <fullName evidence="2">Uncharacterized protein</fullName>
    </submittedName>
</protein>
<keyword evidence="1" id="KW-0812">Transmembrane</keyword>
<keyword evidence="1" id="KW-0472">Membrane</keyword>
<keyword evidence="1" id="KW-1133">Transmembrane helix</keyword>
<organism evidence="2 3">
    <name type="scientific">Candidatus Marsarchaeota G2 archaeon OSP_D</name>
    <dbReference type="NCBI Taxonomy" id="1978157"/>
    <lineage>
        <taxon>Archaea</taxon>
        <taxon>Candidatus Marsarchaeota</taxon>
        <taxon>Candidatus Marsarchaeota group 2</taxon>
    </lineage>
</organism>
<dbReference type="EMBL" id="NEXE01000324">
    <property type="protein sequence ID" value="PSN83100.1"/>
    <property type="molecule type" value="Genomic_DNA"/>
</dbReference>
<accession>A0A2R6A9L5</accession>
<gene>
    <name evidence="2" type="ORF">B9Q03_13660</name>
</gene>
<dbReference type="AlphaFoldDB" id="A0A2R6A9L5"/>
<evidence type="ECO:0000313" key="2">
    <source>
        <dbReference type="EMBL" id="PSN83100.1"/>
    </source>
</evidence>
<feature type="transmembrane region" description="Helical" evidence="1">
    <location>
        <begin position="6"/>
        <end position="25"/>
    </location>
</feature>